<feature type="compositionally biased region" description="Pro residues" evidence="1">
    <location>
        <begin position="1"/>
        <end position="10"/>
    </location>
</feature>
<evidence type="ECO:0000313" key="3">
    <source>
        <dbReference type="Proteomes" id="UP000237246"/>
    </source>
</evidence>
<feature type="region of interest" description="Disordered" evidence="1">
    <location>
        <begin position="1"/>
        <end position="41"/>
    </location>
</feature>
<dbReference type="OrthoDB" id="6512771at2759"/>
<sequence length="41" mass="4641">MKSRPPPPIPHYKQTDKNSGSSGLSKPLKEEPIIDYFDVQD</sequence>
<accession>A0A2P4SN82</accession>
<reference evidence="2 3" key="1">
    <citation type="submission" date="2018-01" db="EMBL/GenBank/DDBJ databases">
        <title>Comparison of the Chinese Bamboo Partridge and Red Junglefowl genome sequences highlights the importance of demography in genome evolution.</title>
        <authorList>
            <person name="Tiley G.P."/>
            <person name="Kimball R.T."/>
            <person name="Braun E.L."/>
            <person name="Burleigh J.G."/>
        </authorList>
    </citation>
    <scope>NUCLEOTIDE SEQUENCE [LARGE SCALE GENOMIC DNA]</scope>
    <source>
        <strain evidence="2">RTK389</strain>
        <tissue evidence="2">Blood</tissue>
    </source>
</reference>
<dbReference type="Proteomes" id="UP000237246">
    <property type="component" value="Unassembled WGS sequence"/>
</dbReference>
<dbReference type="AlphaFoldDB" id="A0A2P4SN82"/>
<comment type="caution">
    <text evidence="2">The sequence shown here is derived from an EMBL/GenBank/DDBJ whole genome shotgun (WGS) entry which is preliminary data.</text>
</comment>
<proteinExistence type="predicted"/>
<protein>
    <submittedName>
        <fullName evidence="2">Uncharacterized protein</fullName>
    </submittedName>
</protein>
<organism evidence="2 3">
    <name type="scientific">Bambusicola thoracicus</name>
    <name type="common">Chinese bamboo-partridge</name>
    <name type="synonym">Perdix thoracica</name>
    <dbReference type="NCBI Taxonomy" id="9083"/>
    <lineage>
        <taxon>Eukaryota</taxon>
        <taxon>Metazoa</taxon>
        <taxon>Chordata</taxon>
        <taxon>Craniata</taxon>
        <taxon>Vertebrata</taxon>
        <taxon>Euteleostomi</taxon>
        <taxon>Archelosauria</taxon>
        <taxon>Archosauria</taxon>
        <taxon>Dinosauria</taxon>
        <taxon>Saurischia</taxon>
        <taxon>Theropoda</taxon>
        <taxon>Coelurosauria</taxon>
        <taxon>Aves</taxon>
        <taxon>Neognathae</taxon>
        <taxon>Galloanserae</taxon>
        <taxon>Galliformes</taxon>
        <taxon>Phasianidae</taxon>
        <taxon>Perdicinae</taxon>
        <taxon>Bambusicola</taxon>
    </lineage>
</organism>
<gene>
    <name evidence="2" type="ORF">CIB84_010689</name>
</gene>
<dbReference type="EMBL" id="PPHD01033618">
    <property type="protein sequence ID" value="POI25561.1"/>
    <property type="molecule type" value="Genomic_DNA"/>
</dbReference>
<name>A0A2P4SN82_BAMTH</name>
<evidence type="ECO:0000256" key="1">
    <source>
        <dbReference type="SAM" id="MobiDB-lite"/>
    </source>
</evidence>
<keyword evidence="3" id="KW-1185">Reference proteome</keyword>
<evidence type="ECO:0000313" key="2">
    <source>
        <dbReference type="EMBL" id="POI25561.1"/>
    </source>
</evidence>